<dbReference type="EMBL" id="AVOT02007475">
    <property type="protein sequence ID" value="MBW0483989.1"/>
    <property type="molecule type" value="Genomic_DNA"/>
</dbReference>
<dbReference type="AlphaFoldDB" id="A0A9Q3CEX4"/>
<evidence type="ECO:0000259" key="1">
    <source>
        <dbReference type="Pfam" id="PF25597"/>
    </source>
</evidence>
<protein>
    <recommendedName>
        <fullName evidence="1">Retroviral polymerase SH3-like domain-containing protein</fullName>
    </recommendedName>
</protein>
<dbReference type="InterPro" id="IPR057670">
    <property type="entry name" value="SH3_retrovirus"/>
</dbReference>
<proteinExistence type="predicted"/>
<reference evidence="2" key="1">
    <citation type="submission" date="2021-03" db="EMBL/GenBank/DDBJ databases">
        <title>Draft genome sequence of rust myrtle Austropuccinia psidii MF-1, a brazilian biotype.</title>
        <authorList>
            <person name="Quecine M.C."/>
            <person name="Pachon D.M.R."/>
            <person name="Bonatelli M.L."/>
            <person name="Correr F.H."/>
            <person name="Franceschini L.M."/>
            <person name="Leite T.F."/>
            <person name="Margarido G.R.A."/>
            <person name="Almeida C.A."/>
            <person name="Ferrarezi J.A."/>
            <person name="Labate C.A."/>
        </authorList>
    </citation>
    <scope>NUCLEOTIDE SEQUENCE</scope>
    <source>
        <strain evidence="2">MF-1</strain>
    </source>
</reference>
<name>A0A9Q3CEX4_9BASI</name>
<comment type="caution">
    <text evidence="2">The sequence shown here is derived from an EMBL/GenBank/DDBJ whole genome shotgun (WGS) entry which is preliminary data.</text>
</comment>
<gene>
    <name evidence="2" type="ORF">O181_023704</name>
</gene>
<sequence length="93" mass="10825">MLGYENNNSLYRILRLTDRKILISRHVKFDESVFPSLKQATRTQDQQAIMWGNYSLPTKMVDEAHPVRAESVDEVLSAESWEVIQEEAQEEVD</sequence>
<keyword evidence="3" id="KW-1185">Reference proteome</keyword>
<dbReference type="Pfam" id="PF25597">
    <property type="entry name" value="SH3_retrovirus"/>
    <property type="match status" value="1"/>
</dbReference>
<feature type="domain" description="Retroviral polymerase SH3-like" evidence="1">
    <location>
        <begin position="1"/>
        <end position="39"/>
    </location>
</feature>
<evidence type="ECO:0000313" key="3">
    <source>
        <dbReference type="Proteomes" id="UP000765509"/>
    </source>
</evidence>
<dbReference type="OrthoDB" id="7691805at2759"/>
<evidence type="ECO:0000313" key="2">
    <source>
        <dbReference type="EMBL" id="MBW0483989.1"/>
    </source>
</evidence>
<accession>A0A9Q3CEX4</accession>
<dbReference type="Proteomes" id="UP000765509">
    <property type="component" value="Unassembled WGS sequence"/>
</dbReference>
<organism evidence="2 3">
    <name type="scientific">Austropuccinia psidii MF-1</name>
    <dbReference type="NCBI Taxonomy" id="1389203"/>
    <lineage>
        <taxon>Eukaryota</taxon>
        <taxon>Fungi</taxon>
        <taxon>Dikarya</taxon>
        <taxon>Basidiomycota</taxon>
        <taxon>Pucciniomycotina</taxon>
        <taxon>Pucciniomycetes</taxon>
        <taxon>Pucciniales</taxon>
        <taxon>Sphaerophragmiaceae</taxon>
        <taxon>Austropuccinia</taxon>
    </lineage>
</organism>